<protein>
    <submittedName>
        <fullName evidence="3">Serine hydrolase</fullName>
    </submittedName>
</protein>
<dbReference type="GO" id="GO:0016787">
    <property type="term" value="F:hydrolase activity"/>
    <property type="evidence" value="ECO:0007669"/>
    <property type="project" value="UniProtKB-KW"/>
</dbReference>
<comment type="caution">
    <text evidence="3">The sequence shown here is derived from an EMBL/GenBank/DDBJ whole genome shotgun (WGS) entry which is preliminary data.</text>
</comment>
<reference evidence="3 4" key="1">
    <citation type="submission" date="2018-08" db="EMBL/GenBank/DDBJ databases">
        <title>Parvularcula sp. SM1705, isolated from surface water of the South Sea China.</title>
        <authorList>
            <person name="Sun L."/>
        </authorList>
    </citation>
    <scope>NUCLEOTIDE SEQUENCE [LARGE SCALE GENOMIC DNA]</scope>
    <source>
        <strain evidence="3 4">SM1705</strain>
    </source>
</reference>
<dbReference type="AlphaFoldDB" id="A0A371RH86"/>
<dbReference type="OrthoDB" id="5384113at2"/>
<dbReference type="PROSITE" id="PS51257">
    <property type="entry name" value="PROKAR_LIPOPROTEIN"/>
    <property type="match status" value="1"/>
</dbReference>
<keyword evidence="4" id="KW-1185">Reference proteome</keyword>
<dbReference type="RefSeq" id="WP_116391442.1">
    <property type="nucleotide sequence ID" value="NZ_QUQO01000001.1"/>
</dbReference>
<dbReference type="PANTHER" id="PTHR43283">
    <property type="entry name" value="BETA-LACTAMASE-RELATED"/>
    <property type="match status" value="1"/>
</dbReference>
<keyword evidence="3" id="KW-0378">Hydrolase</keyword>
<dbReference type="Gene3D" id="3.40.710.10">
    <property type="entry name" value="DD-peptidase/beta-lactamase superfamily"/>
    <property type="match status" value="1"/>
</dbReference>
<evidence type="ECO:0000313" key="4">
    <source>
        <dbReference type="Proteomes" id="UP000264589"/>
    </source>
</evidence>
<evidence type="ECO:0000313" key="3">
    <source>
        <dbReference type="EMBL" id="RFB04809.1"/>
    </source>
</evidence>
<keyword evidence="1" id="KW-0732">Signal</keyword>
<feature type="domain" description="Beta-lactamase-related" evidence="2">
    <location>
        <begin position="78"/>
        <end position="332"/>
    </location>
</feature>
<dbReference type="EMBL" id="QUQO01000001">
    <property type="protein sequence ID" value="RFB04809.1"/>
    <property type="molecule type" value="Genomic_DNA"/>
</dbReference>
<dbReference type="Proteomes" id="UP000264589">
    <property type="component" value="Unassembled WGS sequence"/>
</dbReference>
<dbReference type="Pfam" id="PF00144">
    <property type="entry name" value="Beta-lactamase"/>
    <property type="match status" value="1"/>
</dbReference>
<evidence type="ECO:0000256" key="1">
    <source>
        <dbReference type="SAM" id="SignalP"/>
    </source>
</evidence>
<accession>A0A371RH86</accession>
<name>A0A371RH86_9PROT</name>
<feature type="chain" id="PRO_5016604831" evidence="1">
    <location>
        <begin position="24"/>
        <end position="368"/>
    </location>
</feature>
<dbReference type="InterPro" id="IPR001466">
    <property type="entry name" value="Beta-lactam-related"/>
</dbReference>
<gene>
    <name evidence="3" type="ORF">DX908_05660</name>
</gene>
<evidence type="ECO:0000259" key="2">
    <source>
        <dbReference type="Pfam" id="PF00144"/>
    </source>
</evidence>
<dbReference type="PANTHER" id="PTHR43283:SF3">
    <property type="entry name" value="BETA-LACTAMASE FAMILY PROTEIN (AFU_ORTHOLOGUE AFUA_5G07500)"/>
    <property type="match status" value="1"/>
</dbReference>
<feature type="signal peptide" evidence="1">
    <location>
        <begin position="1"/>
        <end position="23"/>
    </location>
</feature>
<dbReference type="InterPro" id="IPR050789">
    <property type="entry name" value="Diverse_Enzym_Activities"/>
</dbReference>
<dbReference type="SUPFAM" id="SSF56601">
    <property type="entry name" value="beta-lactamase/transpeptidase-like"/>
    <property type="match status" value="1"/>
</dbReference>
<proteinExistence type="predicted"/>
<dbReference type="InParanoid" id="A0A371RH86"/>
<dbReference type="InterPro" id="IPR012338">
    <property type="entry name" value="Beta-lactam/transpept-like"/>
</dbReference>
<sequence>MPTRNRVSLLLLGLATGMVSACAASGEAASSQMPAASSLPAATEWRDVDAAIEAAPFENIRVIIGTTDGIFYEYEKGNLPRDEAYFIASASKMLTGLTFTRLVEEGVMSWDDQPQDYLDWWTKDPADPRSDVTLSQLLAFTSGFNDGAESRGCIRDRKSSVDACAMEFYNKGQGTAPGEAFFYGPAHMQIAAAMAEQATGKAYHQLFRETVARPAGLSAKTQFIAPSPQNARASGGARSTAEDTARLLQSILEGKIVTDLDDWTKDRTADARFEVRPVTAGTEGLDWHYAHGMWVECDGTFTESCAQTPIVSSPGAFGWTPWIDMGRGYYGVIAIQERPKGGLRPATESVKLEQAIQPLIERKLDAAR</sequence>
<organism evidence="3 4">
    <name type="scientific">Parvularcula marina</name>
    <dbReference type="NCBI Taxonomy" id="2292771"/>
    <lineage>
        <taxon>Bacteria</taxon>
        <taxon>Pseudomonadati</taxon>
        <taxon>Pseudomonadota</taxon>
        <taxon>Alphaproteobacteria</taxon>
        <taxon>Parvularculales</taxon>
        <taxon>Parvularculaceae</taxon>
        <taxon>Parvularcula</taxon>
    </lineage>
</organism>